<dbReference type="SUPFAM" id="SSF51905">
    <property type="entry name" value="FAD/NAD(P)-binding domain"/>
    <property type="match status" value="1"/>
</dbReference>
<evidence type="ECO:0000256" key="1">
    <source>
        <dbReference type="ARBA" id="ARBA00001974"/>
    </source>
</evidence>
<dbReference type="Gene3D" id="3.50.50.60">
    <property type="entry name" value="FAD/NAD(P)-binding domain"/>
    <property type="match status" value="2"/>
</dbReference>
<reference evidence="10" key="2">
    <citation type="submission" date="2015-06" db="UniProtKB">
        <authorList>
            <consortium name="EnsemblMetazoa"/>
        </authorList>
    </citation>
    <scope>IDENTIFICATION</scope>
</reference>
<evidence type="ECO:0000259" key="9">
    <source>
        <dbReference type="PROSITE" id="PS00624"/>
    </source>
</evidence>
<dbReference type="Pfam" id="PF00732">
    <property type="entry name" value="GMC_oxred_N"/>
    <property type="match status" value="2"/>
</dbReference>
<feature type="binding site" evidence="5">
    <location>
        <position position="242"/>
    </location>
    <ligand>
        <name>FAD</name>
        <dbReference type="ChEBI" id="CHEBI:57692"/>
    </ligand>
</feature>
<keyword evidence="3 6" id="KW-0285">Flavoprotein</keyword>
<dbReference type="InterPro" id="IPR012132">
    <property type="entry name" value="GMC_OxRdtase"/>
</dbReference>
<dbReference type="Gene3D" id="3.30.560.10">
    <property type="entry name" value="Glucose Oxidase, domain 3"/>
    <property type="match status" value="2"/>
</dbReference>
<reference evidence="11" key="1">
    <citation type="submission" date="2013-02" db="EMBL/GenBank/DDBJ databases">
        <authorList>
            <person name="Hughes D."/>
        </authorList>
    </citation>
    <scope>NUCLEOTIDE SEQUENCE</scope>
    <source>
        <strain>Durham</strain>
        <strain evidence="11">NC isolate 2 -- Noor lab</strain>
    </source>
</reference>
<keyword evidence="11" id="KW-1185">Reference proteome</keyword>
<evidence type="ECO:0000256" key="5">
    <source>
        <dbReference type="PIRSR" id="PIRSR000137-2"/>
    </source>
</evidence>
<name>T1GWD1_MEGSC</name>
<dbReference type="PANTHER" id="PTHR11552:SF147">
    <property type="entry name" value="CHOLINE DEHYDROGENASE, MITOCHONDRIAL"/>
    <property type="match status" value="1"/>
</dbReference>
<dbReference type="Proteomes" id="UP000015102">
    <property type="component" value="Unassembled WGS sequence"/>
</dbReference>
<dbReference type="OMA" id="IWTPWLL"/>
<protein>
    <recommendedName>
        <fullName evidence="8 9">Glucose-methanol-choline oxidoreductase N-terminal domain-containing protein</fullName>
    </recommendedName>
</protein>
<evidence type="ECO:0000256" key="2">
    <source>
        <dbReference type="ARBA" id="ARBA00010790"/>
    </source>
</evidence>
<evidence type="ECO:0000256" key="6">
    <source>
        <dbReference type="RuleBase" id="RU003968"/>
    </source>
</evidence>
<dbReference type="EMBL" id="CAQQ02091724">
    <property type="status" value="NOT_ANNOTATED_CDS"/>
    <property type="molecule type" value="Genomic_DNA"/>
</dbReference>
<keyword evidence="4 5" id="KW-0274">FAD</keyword>
<dbReference type="PROSITE" id="PS00624">
    <property type="entry name" value="GMC_OXRED_2"/>
    <property type="match status" value="1"/>
</dbReference>
<feature type="transmembrane region" description="Helical" evidence="7">
    <location>
        <begin position="12"/>
        <end position="31"/>
    </location>
</feature>
<accession>T1GWD1</accession>
<dbReference type="SUPFAM" id="SSF54373">
    <property type="entry name" value="FAD-linked reductases, C-terminal domain"/>
    <property type="match status" value="1"/>
</dbReference>
<evidence type="ECO:0000313" key="11">
    <source>
        <dbReference type="Proteomes" id="UP000015102"/>
    </source>
</evidence>
<organism evidence="10 11">
    <name type="scientific">Megaselia scalaris</name>
    <name type="common">Humpbacked fly</name>
    <name type="synonym">Phora scalaris</name>
    <dbReference type="NCBI Taxonomy" id="36166"/>
    <lineage>
        <taxon>Eukaryota</taxon>
        <taxon>Metazoa</taxon>
        <taxon>Ecdysozoa</taxon>
        <taxon>Arthropoda</taxon>
        <taxon>Hexapoda</taxon>
        <taxon>Insecta</taxon>
        <taxon>Pterygota</taxon>
        <taxon>Neoptera</taxon>
        <taxon>Endopterygota</taxon>
        <taxon>Diptera</taxon>
        <taxon>Brachycera</taxon>
        <taxon>Muscomorpha</taxon>
        <taxon>Platypezoidea</taxon>
        <taxon>Phoridae</taxon>
        <taxon>Megaseliini</taxon>
        <taxon>Megaselia</taxon>
    </lineage>
</organism>
<dbReference type="EMBL" id="CAQQ02091723">
    <property type="status" value="NOT_ANNOTATED_CDS"/>
    <property type="molecule type" value="Genomic_DNA"/>
</dbReference>
<comment type="similarity">
    <text evidence="2 6">Belongs to the GMC oxidoreductase family.</text>
</comment>
<evidence type="ECO:0000313" key="10">
    <source>
        <dbReference type="EnsemblMetazoa" id="MESCA008104-PA"/>
    </source>
</evidence>
<evidence type="ECO:0000259" key="8">
    <source>
        <dbReference type="PROSITE" id="PS00623"/>
    </source>
</evidence>
<proteinExistence type="inferred from homology"/>
<feature type="binding site" evidence="5">
    <location>
        <position position="137"/>
    </location>
    <ligand>
        <name>FAD</name>
        <dbReference type="ChEBI" id="CHEBI:57692"/>
    </ligand>
</feature>
<evidence type="ECO:0000256" key="4">
    <source>
        <dbReference type="ARBA" id="ARBA00022827"/>
    </source>
</evidence>
<keyword evidence="7" id="KW-1133">Transmembrane helix</keyword>
<dbReference type="InterPro" id="IPR036188">
    <property type="entry name" value="FAD/NAD-bd_sf"/>
</dbReference>
<evidence type="ECO:0000256" key="7">
    <source>
        <dbReference type="SAM" id="Phobius"/>
    </source>
</evidence>
<sequence>MITIGNSSGNLLVAIGGIVVGLICLIFRTFPPEDWPSDYGPLFLLKPLKEYDFIIVGAGTAGSALASRLSENPKWSVLVLEGGANPPIENEIPFFAFGPLNSIGFTWNSFTEPSEKYAVGSSNKRMFWMTGNGIGGTSAINGIMYVRGNRKDFDLGLLWEMKDGELEITDLDPKYNDFSQVLIDGALKMGDRFFEKFGENRDNGFARISAFLGKGRRVTSGKDMLAPVKSRPNLHVIKRAYVRKIEFKSDKKSIKSVEFVYKGVHRWNAIPKKEVILSAGSTLTPQILQLSGIGPKEVLDPLRIPVVKELPVGDNLQDHVSVAIFYTFPSTGFINFFEYGTSFFRYLFNKSGKFSRPVYIPIMGLIDSTGLNQTYPNTQLIYVKFEQGFPYINPIREYNNEILSSIRKSLLWNDLLEIELIFLNPKSKGNIRIKNRNYKNHPKVDPNFFDDPDDLKHVLEAFRYFSISSQKDFREVPLAFLF</sequence>
<dbReference type="AlphaFoldDB" id="T1GWD1"/>
<comment type="cofactor">
    <cofactor evidence="1 5">
        <name>FAD</name>
        <dbReference type="ChEBI" id="CHEBI:57692"/>
    </cofactor>
</comment>
<dbReference type="STRING" id="36166.T1GWD1"/>
<dbReference type="PIRSF" id="PIRSF000137">
    <property type="entry name" value="Alcohol_oxidase"/>
    <property type="match status" value="1"/>
</dbReference>
<feature type="domain" description="Glucose-methanol-choline oxidoreductase N-terminal" evidence="9">
    <location>
        <begin position="280"/>
        <end position="294"/>
    </location>
</feature>
<keyword evidence="7" id="KW-0472">Membrane</keyword>
<dbReference type="InterPro" id="IPR000172">
    <property type="entry name" value="GMC_OxRdtase_N"/>
</dbReference>
<dbReference type="GO" id="GO:0050660">
    <property type="term" value="F:flavin adenine dinucleotide binding"/>
    <property type="evidence" value="ECO:0007669"/>
    <property type="project" value="InterPro"/>
</dbReference>
<feature type="domain" description="Glucose-methanol-choline oxidoreductase N-terminal" evidence="8">
    <location>
        <begin position="131"/>
        <end position="154"/>
    </location>
</feature>
<dbReference type="HOGENOM" id="CLU_566586_0_0_1"/>
<dbReference type="PANTHER" id="PTHR11552">
    <property type="entry name" value="GLUCOSE-METHANOL-CHOLINE GMC OXIDOREDUCTASE"/>
    <property type="match status" value="1"/>
</dbReference>
<keyword evidence="7" id="KW-0812">Transmembrane</keyword>
<dbReference type="GO" id="GO:0016614">
    <property type="term" value="F:oxidoreductase activity, acting on CH-OH group of donors"/>
    <property type="evidence" value="ECO:0007669"/>
    <property type="project" value="InterPro"/>
</dbReference>
<dbReference type="PROSITE" id="PS00623">
    <property type="entry name" value="GMC_OXRED_1"/>
    <property type="match status" value="1"/>
</dbReference>
<evidence type="ECO:0000256" key="3">
    <source>
        <dbReference type="ARBA" id="ARBA00022630"/>
    </source>
</evidence>
<dbReference type="EnsemblMetazoa" id="MESCA008104-RA">
    <property type="protein sequence ID" value="MESCA008104-PA"/>
    <property type="gene ID" value="MESCA008104"/>
</dbReference>